<comment type="similarity">
    <text evidence="1">Belongs to the TolB family.</text>
</comment>
<feature type="chain" id="PRO_5011566025" evidence="2">
    <location>
        <begin position="22"/>
        <end position="297"/>
    </location>
</feature>
<dbReference type="PANTHER" id="PTHR36842:SF1">
    <property type="entry name" value="PROTEIN TOLB"/>
    <property type="match status" value="1"/>
</dbReference>
<proteinExistence type="inferred from homology"/>
<keyword evidence="2" id="KW-0732">Signal</keyword>
<dbReference type="OrthoDB" id="8432779at2"/>
<accession>A0A1I0R9Z9</accession>
<dbReference type="SUPFAM" id="SSF82171">
    <property type="entry name" value="DPP6 N-terminal domain-like"/>
    <property type="match status" value="1"/>
</dbReference>
<protein>
    <submittedName>
        <fullName evidence="4">WD40-like Beta Propeller Repeat</fullName>
    </submittedName>
</protein>
<dbReference type="InterPro" id="IPR032485">
    <property type="entry name" value="LRP1-like_beta_prop"/>
</dbReference>
<evidence type="ECO:0000256" key="2">
    <source>
        <dbReference type="SAM" id="SignalP"/>
    </source>
</evidence>
<dbReference type="Proteomes" id="UP000199437">
    <property type="component" value="Unassembled WGS sequence"/>
</dbReference>
<gene>
    <name evidence="4" type="ORF">SAMN05216290_3255</name>
</gene>
<dbReference type="InterPro" id="IPR011659">
    <property type="entry name" value="WD40"/>
</dbReference>
<dbReference type="Pfam" id="PF16472">
    <property type="entry name" value="DUF5050"/>
    <property type="match status" value="1"/>
</dbReference>
<dbReference type="GeneID" id="99987933"/>
<dbReference type="AlphaFoldDB" id="A0A1I0R9Z9"/>
<sequence>MKTVKLFVGVLLAIIFSTCSGESDLPTNEKLVYLKNNSNNFDLFTSDVLGQWEDRLTTNPGWDWSPRWNTGLEKLVYYSNDTVGDFSVLAISLNTGQVDTLPNADLLNFKLSPSGKYIYYNEEDSLGRSIWRCKLDGTAKERLTDVNGYNGRFEVNKDESQIAFISDRTGQNELFLMNLKTKEVKQLTNDEMIEKYISWSPDGKQIAFTMAAPSDDPKWDIYMINADGTGLVQLTKTPYSEQEIAWSLSGKKIAFHGTTAAEGDHIYTIDIADGKFTKITSGDYYHGEPAWVPASAF</sequence>
<name>A0A1I0R9Z9_9BACT</name>
<feature type="domain" description="Prolow-density lipoprotein receptor-related protein 1-like beta-propeller" evidence="3">
    <location>
        <begin position="31"/>
        <end position="193"/>
    </location>
</feature>
<dbReference type="STRING" id="1267423.SAMN05216290_3255"/>
<keyword evidence="5" id="KW-1185">Reference proteome</keyword>
<dbReference type="InterPro" id="IPR015943">
    <property type="entry name" value="WD40/YVTN_repeat-like_dom_sf"/>
</dbReference>
<dbReference type="InterPro" id="IPR011042">
    <property type="entry name" value="6-blade_b-propeller_TolB-like"/>
</dbReference>
<feature type="signal peptide" evidence="2">
    <location>
        <begin position="1"/>
        <end position="21"/>
    </location>
</feature>
<dbReference type="PANTHER" id="PTHR36842">
    <property type="entry name" value="PROTEIN TOLB HOMOLOG"/>
    <property type="match status" value="1"/>
</dbReference>
<evidence type="ECO:0000259" key="3">
    <source>
        <dbReference type="Pfam" id="PF16472"/>
    </source>
</evidence>
<dbReference type="Gene3D" id="2.120.10.30">
    <property type="entry name" value="TolB, C-terminal domain"/>
    <property type="match status" value="2"/>
</dbReference>
<dbReference type="Gene3D" id="2.130.10.10">
    <property type="entry name" value="YVTN repeat-like/Quinoprotein amine dehydrogenase"/>
    <property type="match status" value="1"/>
</dbReference>
<evidence type="ECO:0000313" key="4">
    <source>
        <dbReference type="EMBL" id="SEW37051.1"/>
    </source>
</evidence>
<dbReference type="Pfam" id="PF07676">
    <property type="entry name" value="PD40"/>
    <property type="match status" value="1"/>
</dbReference>
<reference evidence="5" key="1">
    <citation type="submission" date="2016-10" db="EMBL/GenBank/DDBJ databases">
        <authorList>
            <person name="Varghese N."/>
            <person name="Submissions S."/>
        </authorList>
    </citation>
    <scope>NUCLEOTIDE SEQUENCE [LARGE SCALE GENOMIC DNA]</scope>
    <source>
        <strain evidence="5">CGMCC 1.12402</strain>
    </source>
</reference>
<evidence type="ECO:0000313" key="5">
    <source>
        <dbReference type="Proteomes" id="UP000199437"/>
    </source>
</evidence>
<organism evidence="4 5">
    <name type="scientific">Roseivirga pacifica</name>
    <dbReference type="NCBI Taxonomy" id="1267423"/>
    <lineage>
        <taxon>Bacteria</taxon>
        <taxon>Pseudomonadati</taxon>
        <taxon>Bacteroidota</taxon>
        <taxon>Cytophagia</taxon>
        <taxon>Cytophagales</taxon>
        <taxon>Roseivirgaceae</taxon>
        <taxon>Roseivirga</taxon>
    </lineage>
</organism>
<dbReference type="RefSeq" id="WP_090259825.1">
    <property type="nucleotide sequence ID" value="NZ_FOIR01000003.1"/>
</dbReference>
<evidence type="ECO:0000256" key="1">
    <source>
        <dbReference type="ARBA" id="ARBA00009820"/>
    </source>
</evidence>
<dbReference type="EMBL" id="FOIR01000003">
    <property type="protein sequence ID" value="SEW37051.1"/>
    <property type="molecule type" value="Genomic_DNA"/>
</dbReference>